<evidence type="ECO:0000259" key="6">
    <source>
        <dbReference type="PROSITE" id="PS50217"/>
    </source>
</evidence>
<gene>
    <name evidence="7" type="ORF">C2S53_015611</name>
</gene>
<evidence type="ECO:0000313" key="7">
    <source>
        <dbReference type="EMBL" id="KAH6837089.1"/>
    </source>
</evidence>
<dbReference type="SMART" id="SM00338">
    <property type="entry name" value="BRLZ"/>
    <property type="match status" value="1"/>
</dbReference>
<keyword evidence="1" id="KW-0805">Transcription regulation</keyword>
<name>A0AAD4JNF9_PERFH</name>
<dbReference type="AlphaFoldDB" id="A0AAD4JNF9"/>
<dbReference type="EMBL" id="SDAM02000019">
    <property type="protein sequence ID" value="KAH6837089.1"/>
    <property type="molecule type" value="Genomic_DNA"/>
</dbReference>
<comment type="caution">
    <text evidence="7">The sequence shown here is derived from an EMBL/GenBank/DDBJ whole genome shotgun (WGS) entry which is preliminary data.</text>
</comment>
<reference evidence="7 8" key="1">
    <citation type="journal article" date="2021" name="Nat. Commun.">
        <title>Incipient diploidization of the medicinal plant Perilla within 10,000 years.</title>
        <authorList>
            <person name="Zhang Y."/>
            <person name="Shen Q."/>
            <person name="Leng L."/>
            <person name="Zhang D."/>
            <person name="Chen S."/>
            <person name="Shi Y."/>
            <person name="Ning Z."/>
            <person name="Chen S."/>
        </authorList>
    </citation>
    <scope>NUCLEOTIDE SEQUENCE [LARGE SCALE GENOMIC DNA]</scope>
    <source>
        <strain evidence="8">cv. PC099</strain>
    </source>
</reference>
<feature type="coiled-coil region" evidence="4">
    <location>
        <begin position="127"/>
        <end position="170"/>
    </location>
</feature>
<sequence length="198" mass="22787">MMVQPQSDPKSSDEKLLGINESKSKNMNIPVSLRNGGELMMNLPLQKFELGPPETRTATVNLDRAIQYELKHGPKLDPKMDPKQLRRTVSNRLSAQRSRQRKADYIHDMERKAYELEVRLIIMGEKMARLLEQRRLLKLQNEALQQLLLLRQHQANLSQMVLEKNKAEMNRLKEVQKKALLKMTLKGGWSASSSSTNA</sequence>
<dbReference type="PROSITE" id="PS00036">
    <property type="entry name" value="BZIP_BASIC"/>
    <property type="match status" value="1"/>
</dbReference>
<feature type="region of interest" description="Disordered" evidence="5">
    <location>
        <begin position="1"/>
        <end position="29"/>
    </location>
</feature>
<dbReference type="GO" id="GO:0003700">
    <property type="term" value="F:DNA-binding transcription factor activity"/>
    <property type="evidence" value="ECO:0007669"/>
    <property type="project" value="InterPro"/>
</dbReference>
<dbReference type="InterPro" id="IPR052483">
    <property type="entry name" value="bZIP_transcription_regulators"/>
</dbReference>
<evidence type="ECO:0000256" key="3">
    <source>
        <dbReference type="ARBA" id="ARBA00023242"/>
    </source>
</evidence>
<evidence type="ECO:0000313" key="8">
    <source>
        <dbReference type="Proteomes" id="UP001190926"/>
    </source>
</evidence>
<keyword evidence="8" id="KW-1185">Reference proteome</keyword>
<evidence type="ECO:0000256" key="4">
    <source>
        <dbReference type="SAM" id="Coils"/>
    </source>
</evidence>
<feature type="region of interest" description="Disordered" evidence="5">
    <location>
        <begin position="72"/>
        <end position="102"/>
    </location>
</feature>
<dbReference type="Gene3D" id="1.20.5.170">
    <property type="match status" value="1"/>
</dbReference>
<dbReference type="PANTHER" id="PTHR46391">
    <property type="entry name" value="BASIC LEUCINE ZIPPER 34"/>
    <property type="match status" value="1"/>
</dbReference>
<evidence type="ECO:0000256" key="1">
    <source>
        <dbReference type="ARBA" id="ARBA00023015"/>
    </source>
</evidence>
<feature type="domain" description="BZIP" evidence="6">
    <location>
        <begin position="81"/>
        <end position="144"/>
    </location>
</feature>
<organism evidence="7 8">
    <name type="scientific">Perilla frutescens var. hirtella</name>
    <name type="common">Perilla citriodora</name>
    <name type="synonym">Perilla setoyensis</name>
    <dbReference type="NCBI Taxonomy" id="608512"/>
    <lineage>
        <taxon>Eukaryota</taxon>
        <taxon>Viridiplantae</taxon>
        <taxon>Streptophyta</taxon>
        <taxon>Embryophyta</taxon>
        <taxon>Tracheophyta</taxon>
        <taxon>Spermatophyta</taxon>
        <taxon>Magnoliopsida</taxon>
        <taxon>eudicotyledons</taxon>
        <taxon>Gunneridae</taxon>
        <taxon>Pentapetalae</taxon>
        <taxon>asterids</taxon>
        <taxon>lamiids</taxon>
        <taxon>Lamiales</taxon>
        <taxon>Lamiaceae</taxon>
        <taxon>Nepetoideae</taxon>
        <taxon>Elsholtzieae</taxon>
        <taxon>Perilla</taxon>
    </lineage>
</organism>
<dbReference type="InterPro" id="IPR004827">
    <property type="entry name" value="bZIP"/>
</dbReference>
<feature type="compositionally biased region" description="Basic and acidic residues" evidence="5">
    <location>
        <begin position="72"/>
        <end position="84"/>
    </location>
</feature>
<dbReference type="GO" id="GO:0045893">
    <property type="term" value="P:positive regulation of DNA-templated transcription"/>
    <property type="evidence" value="ECO:0007669"/>
    <property type="project" value="TreeGrafter"/>
</dbReference>
<keyword evidence="4" id="KW-0175">Coiled coil</keyword>
<dbReference type="PANTHER" id="PTHR46391:SF20">
    <property type="entry name" value="BASIC LEUCINE ZIPPER 61"/>
    <property type="match status" value="1"/>
</dbReference>
<keyword evidence="3" id="KW-0539">Nucleus</keyword>
<accession>A0AAD4JNF9</accession>
<evidence type="ECO:0000256" key="2">
    <source>
        <dbReference type="ARBA" id="ARBA00023163"/>
    </source>
</evidence>
<dbReference type="Proteomes" id="UP001190926">
    <property type="component" value="Unassembled WGS sequence"/>
</dbReference>
<keyword evidence="2" id="KW-0804">Transcription</keyword>
<dbReference type="GO" id="GO:0003677">
    <property type="term" value="F:DNA binding"/>
    <property type="evidence" value="ECO:0007669"/>
    <property type="project" value="TreeGrafter"/>
</dbReference>
<evidence type="ECO:0000256" key="5">
    <source>
        <dbReference type="SAM" id="MobiDB-lite"/>
    </source>
</evidence>
<dbReference type="GO" id="GO:0005634">
    <property type="term" value="C:nucleus"/>
    <property type="evidence" value="ECO:0007669"/>
    <property type="project" value="TreeGrafter"/>
</dbReference>
<dbReference type="InterPro" id="IPR046347">
    <property type="entry name" value="bZIP_sf"/>
</dbReference>
<dbReference type="Pfam" id="PF00170">
    <property type="entry name" value="bZIP_1"/>
    <property type="match status" value="1"/>
</dbReference>
<dbReference type="PROSITE" id="PS50217">
    <property type="entry name" value="BZIP"/>
    <property type="match status" value="1"/>
</dbReference>
<protein>
    <recommendedName>
        <fullName evidence="6">BZIP domain-containing protein</fullName>
    </recommendedName>
</protein>
<proteinExistence type="predicted"/>
<dbReference type="SUPFAM" id="SSF57959">
    <property type="entry name" value="Leucine zipper domain"/>
    <property type="match status" value="1"/>
</dbReference>
<feature type="compositionally biased region" description="Polar residues" evidence="5">
    <location>
        <begin position="87"/>
        <end position="97"/>
    </location>
</feature>